<name>A0ABX1SKE5_9PSEU</name>
<evidence type="ECO:0008006" key="4">
    <source>
        <dbReference type="Google" id="ProtNLM"/>
    </source>
</evidence>
<dbReference type="EMBL" id="JAAXLA010000061">
    <property type="protein sequence ID" value="NMI00619.1"/>
    <property type="molecule type" value="Genomic_DNA"/>
</dbReference>
<feature type="transmembrane region" description="Helical" evidence="1">
    <location>
        <begin position="36"/>
        <end position="54"/>
    </location>
</feature>
<organism evidence="2 3">
    <name type="scientific">Pseudonocardia acidicola</name>
    <dbReference type="NCBI Taxonomy" id="2724939"/>
    <lineage>
        <taxon>Bacteria</taxon>
        <taxon>Bacillati</taxon>
        <taxon>Actinomycetota</taxon>
        <taxon>Actinomycetes</taxon>
        <taxon>Pseudonocardiales</taxon>
        <taxon>Pseudonocardiaceae</taxon>
        <taxon>Pseudonocardia</taxon>
    </lineage>
</organism>
<evidence type="ECO:0000313" key="3">
    <source>
        <dbReference type="Proteomes" id="UP000820669"/>
    </source>
</evidence>
<protein>
    <recommendedName>
        <fullName evidence="4">Secreted protein</fullName>
    </recommendedName>
</protein>
<keyword evidence="1" id="KW-1133">Transmembrane helix</keyword>
<evidence type="ECO:0000313" key="2">
    <source>
        <dbReference type="EMBL" id="NMI00619.1"/>
    </source>
</evidence>
<sequence length="63" mass="6631">MIENIGRSLSTAVLTALTMLAALATVTVVFGPLSPWTLATFIVVAAFAIGLLQGRHRRAHRAG</sequence>
<accession>A0ABX1SKE5</accession>
<gene>
    <name evidence="2" type="ORF">HF526_25410</name>
</gene>
<keyword evidence="3" id="KW-1185">Reference proteome</keyword>
<evidence type="ECO:0000256" key="1">
    <source>
        <dbReference type="SAM" id="Phobius"/>
    </source>
</evidence>
<keyword evidence="1" id="KW-0472">Membrane</keyword>
<dbReference type="Proteomes" id="UP000820669">
    <property type="component" value="Unassembled WGS sequence"/>
</dbReference>
<comment type="caution">
    <text evidence="2">The sequence shown here is derived from an EMBL/GenBank/DDBJ whole genome shotgun (WGS) entry which is preliminary data.</text>
</comment>
<keyword evidence="1" id="KW-0812">Transmembrane</keyword>
<proteinExistence type="predicted"/>
<reference evidence="2 3" key="1">
    <citation type="submission" date="2020-04" db="EMBL/GenBank/DDBJ databases">
        <authorList>
            <person name="Klaysubun C."/>
            <person name="Duangmal K."/>
            <person name="Lipun K."/>
        </authorList>
    </citation>
    <scope>NUCLEOTIDE SEQUENCE [LARGE SCALE GENOMIC DNA]</scope>
    <source>
        <strain evidence="2 3">K10HN5</strain>
    </source>
</reference>
<feature type="transmembrane region" description="Helical" evidence="1">
    <location>
        <begin position="12"/>
        <end position="30"/>
    </location>
</feature>
<dbReference type="RefSeq" id="WP_169384090.1">
    <property type="nucleotide sequence ID" value="NZ_JAAXLA010000061.1"/>
</dbReference>